<dbReference type="InterPro" id="IPR036875">
    <property type="entry name" value="Znf_CCHC_sf"/>
</dbReference>
<accession>A0AAV2D8K9</accession>
<gene>
    <name evidence="3" type="ORF">LTRI10_LOCUS12088</name>
</gene>
<evidence type="ECO:0000256" key="1">
    <source>
        <dbReference type="PROSITE-ProRule" id="PRU00047"/>
    </source>
</evidence>
<proteinExistence type="predicted"/>
<dbReference type="EMBL" id="OZ034815">
    <property type="protein sequence ID" value="CAL1369521.1"/>
    <property type="molecule type" value="Genomic_DNA"/>
</dbReference>
<dbReference type="SUPFAM" id="SSF57756">
    <property type="entry name" value="Retrovirus zinc finger-like domains"/>
    <property type="match status" value="1"/>
</dbReference>
<dbReference type="PANTHER" id="PTHR35046:SF26">
    <property type="entry name" value="RNA-DIRECTED DNA POLYMERASE"/>
    <property type="match status" value="1"/>
</dbReference>
<sequence>MRRRYGPTQGEMHRALDVLRQGSNSVYDYYKKMKRLMARADFDEDEKETIARFLNGLNRGIRHVVEIQPFIDLNELVQMAIQVEKQQKRGYTRHIASSTNLSLSDTAKASYPRHEDPKPILKSNPSLISSRVMCNDKTRSDFRSSDVMCYKCQEKGHMASQCPKKRRMVPLENKNVQNVQSDNENKLVQRELIEADKRIKIEQEVVCARSVDIDSSHDSSRSIGGDEVVVEANVNDEKE</sequence>
<keyword evidence="1" id="KW-0862">Zinc</keyword>
<dbReference type="InterPro" id="IPR001878">
    <property type="entry name" value="Znf_CCHC"/>
</dbReference>
<dbReference type="SMART" id="SM00343">
    <property type="entry name" value="ZnF_C2HC"/>
    <property type="match status" value="1"/>
</dbReference>
<name>A0AAV2D8K9_9ROSI</name>
<feature type="domain" description="CCHC-type" evidence="2">
    <location>
        <begin position="149"/>
        <end position="164"/>
    </location>
</feature>
<dbReference type="PANTHER" id="PTHR35046">
    <property type="entry name" value="ZINC KNUCKLE (CCHC-TYPE) FAMILY PROTEIN"/>
    <property type="match status" value="1"/>
</dbReference>
<protein>
    <recommendedName>
        <fullName evidence="2">CCHC-type domain-containing protein</fullName>
    </recommendedName>
</protein>
<evidence type="ECO:0000313" key="3">
    <source>
        <dbReference type="EMBL" id="CAL1369521.1"/>
    </source>
</evidence>
<keyword evidence="1" id="KW-0863">Zinc-finger</keyword>
<dbReference type="Proteomes" id="UP001497516">
    <property type="component" value="Chromosome 2"/>
</dbReference>
<dbReference type="GO" id="GO:0003676">
    <property type="term" value="F:nucleic acid binding"/>
    <property type="evidence" value="ECO:0007669"/>
    <property type="project" value="InterPro"/>
</dbReference>
<keyword evidence="1" id="KW-0479">Metal-binding</keyword>
<dbReference type="InterPro" id="IPR005162">
    <property type="entry name" value="Retrotrans_gag_dom"/>
</dbReference>
<reference evidence="3 4" key="1">
    <citation type="submission" date="2024-04" db="EMBL/GenBank/DDBJ databases">
        <authorList>
            <person name="Fracassetti M."/>
        </authorList>
    </citation>
    <scope>NUCLEOTIDE SEQUENCE [LARGE SCALE GENOMIC DNA]</scope>
</reference>
<dbReference type="PROSITE" id="PS50158">
    <property type="entry name" value="ZF_CCHC"/>
    <property type="match status" value="1"/>
</dbReference>
<dbReference type="Gene3D" id="4.10.60.10">
    <property type="entry name" value="Zinc finger, CCHC-type"/>
    <property type="match status" value="1"/>
</dbReference>
<dbReference type="Pfam" id="PF03732">
    <property type="entry name" value="Retrotrans_gag"/>
    <property type="match status" value="1"/>
</dbReference>
<organism evidence="3 4">
    <name type="scientific">Linum trigynum</name>
    <dbReference type="NCBI Taxonomy" id="586398"/>
    <lineage>
        <taxon>Eukaryota</taxon>
        <taxon>Viridiplantae</taxon>
        <taxon>Streptophyta</taxon>
        <taxon>Embryophyta</taxon>
        <taxon>Tracheophyta</taxon>
        <taxon>Spermatophyta</taxon>
        <taxon>Magnoliopsida</taxon>
        <taxon>eudicotyledons</taxon>
        <taxon>Gunneridae</taxon>
        <taxon>Pentapetalae</taxon>
        <taxon>rosids</taxon>
        <taxon>fabids</taxon>
        <taxon>Malpighiales</taxon>
        <taxon>Linaceae</taxon>
        <taxon>Linum</taxon>
    </lineage>
</organism>
<dbReference type="Pfam" id="PF00098">
    <property type="entry name" value="zf-CCHC"/>
    <property type="match status" value="1"/>
</dbReference>
<dbReference type="GO" id="GO:0008270">
    <property type="term" value="F:zinc ion binding"/>
    <property type="evidence" value="ECO:0007669"/>
    <property type="project" value="UniProtKB-KW"/>
</dbReference>
<keyword evidence="4" id="KW-1185">Reference proteome</keyword>
<evidence type="ECO:0000259" key="2">
    <source>
        <dbReference type="PROSITE" id="PS50158"/>
    </source>
</evidence>
<evidence type="ECO:0000313" key="4">
    <source>
        <dbReference type="Proteomes" id="UP001497516"/>
    </source>
</evidence>
<dbReference type="AlphaFoldDB" id="A0AAV2D8K9"/>